<keyword evidence="4" id="KW-1185">Reference proteome</keyword>
<gene>
    <name evidence="3" type="primary">yhdN_2</name>
    <name evidence="3" type="ORF">PAA8504_03092</name>
</gene>
<dbReference type="EMBL" id="ONZF01000008">
    <property type="protein sequence ID" value="SPJ25241.1"/>
    <property type="molecule type" value="Genomic_DNA"/>
</dbReference>
<dbReference type="Proteomes" id="UP000244912">
    <property type="component" value="Unassembled WGS sequence"/>
</dbReference>
<keyword evidence="1 3" id="KW-0560">Oxidoreductase</keyword>
<dbReference type="InterPro" id="IPR023210">
    <property type="entry name" value="NADP_OxRdtase_dom"/>
</dbReference>
<dbReference type="GO" id="GO:0016491">
    <property type="term" value="F:oxidoreductase activity"/>
    <property type="evidence" value="ECO:0007669"/>
    <property type="project" value="UniProtKB-KW"/>
</dbReference>
<feature type="domain" description="NADP-dependent oxidoreductase" evidence="2">
    <location>
        <begin position="17"/>
        <end position="338"/>
    </location>
</feature>
<accession>A0A2R8BYJ7</accession>
<dbReference type="PANTHER" id="PTHR43364:SF4">
    <property type="entry name" value="NAD(P)-LINKED OXIDOREDUCTASE SUPERFAMILY PROTEIN"/>
    <property type="match status" value="1"/>
</dbReference>
<protein>
    <submittedName>
        <fullName evidence="3">General stress protein 69</fullName>
        <ecNumber evidence="3">1.1.1.-</ecNumber>
    </submittedName>
</protein>
<dbReference type="EC" id="1.1.1.-" evidence="3"/>
<dbReference type="RefSeq" id="WP_108895053.1">
    <property type="nucleotide sequence ID" value="NZ_ONZF01000008.1"/>
</dbReference>
<evidence type="ECO:0000313" key="3">
    <source>
        <dbReference type="EMBL" id="SPJ25241.1"/>
    </source>
</evidence>
<dbReference type="Pfam" id="PF00248">
    <property type="entry name" value="Aldo_ket_red"/>
    <property type="match status" value="1"/>
</dbReference>
<evidence type="ECO:0000313" key="4">
    <source>
        <dbReference type="Proteomes" id="UP000244912"/>
    </source>
</evidence>
<dbReference type="InterPro" id="IPR036812">
    <property type="entry name" value="NAD(P)_OxRdtase_dom_sf"/>
</dbReference>
<reference evidence="4" key="1">
    <citation type="submission" date="2018-03" db="EMBL/GenBank/DDBJ databases">
        <authorList>
            <person name="Rodrigo-Torres L."/>
            <person name="Arahal R. D."/>
            <person name="Lucena T."/>
        </authorList>
    </citation>
    <scope>NUCLEOTIDE SEQUENCE [LARGE SCALE GENOMIC DNA]</scope>
    <source>
        <strain evidence="4">CECT 8504</strain>
    </source>
</reference>
<evidence type="ECO:0000259" key="2">
    <source>
        <dbReference type="Pfam" id="PF00248"/>
    </source>
</evidence>
<dbReference type="AlphaFoldDB" id="A0A2R8BYJ7"/>
<sequence length="346" mass="38398">MKRIELGRTGIKVPNWCLGTMTWGRQTDEADGHRQIDMALERGIDFLDTAEMYPVNPPKAETVGDTETIIGNWIRKTGRRDEMTIATKMLGPSEMVRNGAPITPDALRAALDGSLRRLGTDRVDLYQLHWPNRGSYHFRQIWEYDPTGQDRVAAQDHFAEIMSALKDLAAAGKIRAFGLSNDTAWGVCQWQKAAEAQGGPRVATIQNEYSLLCRHFDSDLAEACHHEEVTLLAYSPLACGLLSGKYGDGVIPEGSRRSINPELNGRVTDRLAPALDAYLDIARRYGIDPVHMAFAWVTTRPVPSIPIFGATTVQQMEHALDGLETEIPDDVLAEIEAAHRAHPMPF</sequence>
<evidence type="ECO:0000256" key="1">
    <source>
        <dbReference type="ARBA" id="ARBA00023002"/>
    </source>
</evidence>
<name>A0A2R8BYJ7_9RHOB</name>
<dbReference type="SUPFAM" id="SSF51430">
    <property type="entry name" value="NAD(P)-linked oxidoreductase"/>
    <property type="match status" value="1"/>
</dbReference>
<proteinExistence type="predicted"/>
<dbReference type="Gene3D" id="3.20.20.100">
    <property type="entry name" value="NADP-dependent oxidoreductase domain"/>
    <property type="match status" value="1"/>
</dbReference>
<dbReference type="InterPro" id="IPR050523">
    <property type="entry name" value="AKR_Detox_Biosynth"/>
</dbReference>
<organism evidence="3 4">
    <name type="scientific">Palleronia abyssalis</name>
    <dbReference type="NCBI Taxonomy" id="1501240"/>
    <lineage>
        <taxon>Bacteria</taxon>
        <taxon>Pseudomonadati</taxon>
        <taxon>Pseudomonadota</taxon>
        <taxon>Alphaproteobacteria</taxon>
        <taxon>Rhodobacterales</taxon>
        <taxon>Roseobacteraceae</taxon>
        <taxon>Palleronia</taxon>
    </lineage>
</organism>
<dbReference type="OrthoDB" id="9803483at2"/>
<dbReference type="PANTHER" id="PTHR43364">
    <property type="entry name" value="NADH-SPECIFIC METHYLGLYOXAL REDUCTASE-RELATED"/>
    <property type="match status" value="1"/>
</dbReference>
<dbReference type="CDD" id="cd19094">
    <property type="entry name" value="AKR_Tas-like"/>
    <property type="match status" value="1"/>
</dbReference>